<comment type="caution">
    <text evidence="1">The sequence shown here is derived from an EMBL/GenBank/DDBJ whole genome shotgun (WGS) entry which is preliminary data.</text>
</comment>
<dbReference type="EMBL" id="CAJMWZ010003007">
    <property type="protein sequence ID" value="CAE6467197.1"/>
    <property type="molecule type" value="Genomic_DNA"/>
</dbReference>
<dbReference type="Proteomes" id="UP000663827">
    <property type="component" value="Unassembled WGS sequence"/>
</dbReference>
<evidence type="ECO:0000313" key="3">
    <source>
        <dbReference type="Proteomes" id="UP000663850"/>
    </source>
</evidence>
<accession>A0A8H3BX67</accession>
<evidence type="ECO:0000313" key="1">
    <source>
        <dbReference type="EMBL" id="CAE6467197.1"/>
    </source>
</evidence>
<sequence length="160" mass="18741">MGRGYGYNIAYPKVPAERIREIYKQSHTRIIYGYGFFVDPQALYDKKYPNSVSFDHYRKFEDKVKSDLCAAGLDKMSITSDYPTPGWFRDTCDEEGCWLVVLVTGFEFSGQLQPHAPVAEELVQRVQDILNTNEEPSWWPMMEFMYPSPNWWIADMEQVQ</sequence>
<proteinExistence type="predicted"/>
<reference evidence="1" key="1">
    <citation type="submission" date="2021-01" db="EMBL/GenBank/DDBJ databases">
        <authorList>
            <person name="Kaushik A."/>
        </authorList>
    </citation>
    <scope>NUCLEOTIDE SEQUENCE</scope>
    <source>
        <strain evidence="2">AG5</strain>
        <strain evidence="1">Type strain: AG8-Rh-89/</strain>
    </source>
</reference>
<protein>
    <submittedName>
        <fullName evidence="1">Uncharacterized protein</fullName>
    </submittedName>
</protein>
<name>A0A8H3BX67_9AGAM</name>
<dbReference type="Proteomes" id="UP000663850">
    <property type="component" value="Unassembled WGS sequence"/>
</dbReference>
<dbReference type="AlphaFoldDB" id="A0A8H3BX67"/>
<dbReference type="EMBL" id="CAJNJQ010005463">
    <property type="protein sequence ID" value="CAE7218971.1"/>
    <property type="molecule type" value="Genomic_DNA"/>
</dbReference>
<gene>
    <name evidence="2" type="ORF">RDB_LOCUS164195</name>
    <name evidence="1" type="ORF">RDB_LOCUS57612</name>
</gene>
<organism evidence="1 3">
    <name type="scientific">Rhizoctonia solani</name>
    <dbReference type="NCBI Taxonomy" id="456999"/>
    <lineage>
        <taxon>Eukaryota</taxon>
        <taxon>Fungi</taxon>
        <taxon>Dikarya</taxon>
        <taxon>Basidiomycota</taxon>
        <taxon>Agaricomycotina</taxon>
        <taxon>Agaricomycetes</taxon>
        <taxon>Cantharellales</taxon>
        <taxon>Ceratobasidiaceae</taxon>
        <taxon>Rhizoctonia</taxon>
    </lineage>
</organism>
<evidence type="ECO:0000313" key="2">
    <source>
        <dbReference type="EMBL" id="CAE7218971.1"/>
    </source>
</evidence>